<dbReference type="InterPro" id="IPR005471">
    <property type="entry name" value="Tscrpt_reg_IclR_N"/>
</dbReference>
<dbReference type="SUPFAM" id="SSF46785">
    <property type="entry name" value="Winged helix' DNA-binding domain"/>
    <property type="match status" value="1"/>
</dbReference>
<evidence type="ECO:0000256" key="3">
    <source>
        <dbReference type="ARBA" id="ARBA00023163"/>
    </source>
</evidence>
<comment type="caution">
    <text evidence="6">The sequence shown here is derived from an EMBL/GenBank/DDBJ whole genome shotgun (WGS) entry which is preliminary data.</text>
</comment>
<feature type="domain" description="IclR-ED" evidence="5">
    <location>
        <begin position="63"/>
        <end position="247"/>
    </location>
</feature>
<keyword evidence="3" id="KW-0804">Transcription</keyword>
<dbReference type="InterPro" id="IPR036388">
    <property type="entry name" value="WH-like_DNA-bd_sf"/>
</dbReference>
<dbReference type="SUPFAM" id="SSF55781">
    <property type="entry name" value="GAF domain-like"/>
    <property type="match status" value="1"/>
</dbReference>
<dbReference type="EMBL" id="JABAHY010000013">
    <property type="protein sequence ID" value="NLS10690.1"/>
    <property type="molecule type" value="Genomic_DNA"/>
</dbReference>
<keyword evidence="1" id="KW-0805">Transcription regulation</keyword>
<dbReference type="Proteomes" id="UP000523139">
    <property type="component" value="Unassembled WGS sequence"/>
</dbReference>
<evidence type="ECO:0000256" key="1">
    <source>
        <dbReference type="ARBA" id="ARBA00023015"/>
    </source>
</evidence>
<proteinExistence type="predicted"/>
<dbReference type="GO" id="GO:0003677">
    <property type="term" value="F:DNA binding"/>
    <property type="evidence" value="ECO:0007669"/>
    <property type="project" value="UniProtKB-KW"/>
</dbReference>
<protein>
    <submittedName>
        <fullName evidence="6">IclR family transcriptional regulator</fullName>
    </submittedName>
</protein>
<dbReference type="RefSeq" id="WP_168888174.1">
    <property type="nucleotide sequence ID" value="NZ_JABAHY010000013.1"/>
</dbReference>
<dbReference type="InterPro" id="IPR014757">
    <property type="entry name" value="Tscrpt_reg_IclR_C"/>
</dbReference>
<keyword evidence="2" id="KW-0238">DNA-binding</keyword>
<dbReference type="AlphaFoldDB" id="A0A7X8YEP0"/>
<name>A0A7X8YEP0_9MICC</name>
<dbReference type="SMART" id="SM00346">
    <property type="entry name" value="HTH_ICLR"/>
    <property type="match status" value="1"/>
</dbReference>
<sequence>MVKSAERTLALLDYVAEMGQVRFQDVVAFGIPKASAHGLLQTMVDSGWLEYSEADRRYQLGLHAWQIGNAYDGHRGLVEAASDAMGMLVARLGETVQLARLEGIENVYIAIRESPHPMRMASSVGMRLHAHATGIGKALLSTLSDAEVGRRLSAVALPRLTDNTVTDVDQILRIVDRVRHLGFAVDDEEFIAGCRCVAVPLVSETETGVAAALSVTMPSQRTDESWPHSFYPALQEARSMIRREMGL</sequence>
<dbReference type="InterPro" id="IPR036390">
    <property type="entry name" value="WH_DNA-bd_sf"/>
</dbReference>
<accession>A0A7X8YEP0</accession>
<dbReference type="InterPro" id="IPR050707">
    <property type="entry name" value="HTH_MetabolicPath_Reg"/>
</dbReference>
<evidence type="ECO:0000259" key="5">
    <source>
        <dbReference type="PROSITE" id="PS51078"/>
    </source>
</evidence>
<dbReference type="PROSITE" id="PS51077">
    <property type="entry name" value="HTH_ICLR"/>
    <property type="match status" value="1"/>
</dbReference>
<dbReference type="GO" id="GO:0045892">
    <property type="term" value="P:negative regulation of DNA-templated transcription"/>
    <property type="evidence" value="ECO:0007669"/>
    <property type="project" value="TreeGrafter"/>
</dbReference>
<dbReference type="Gene3D" id="1.10.10.10">
    <property type="entry name" value="Winged helix-like DNA-binding domain superfamily/Winged helix DNA-binding domain"/>
    <property type="match status" value="1"/>
</dbReference>
<evidence type="ECO:0000259" key="4">
    <source>
        <dbReference type="PROSITE" id="PS51077"/>
    </source>
</evidence>
<feature type="domain" description="HTH iclR-type" evidence="4">
    <location>
        <begin position="2"/>
        <end position="62"/>
    </location>
</feature>
<dbReference type="PANTHER" id="PTHR30136:SF24">
    <property type="entry name" value="HTH-TYPE TRANSCRIPTIONAL REPRESSOR ALLR"/>
    <property type="match status" value="1"/>
</dbReference>
<dbReference type="PANTHER" id="PTHR30136">
    <property type="entry name" value="HELIX-TURN-HELIX TRANSCRIPTIONAL REGULATOR, ICLR FAMILY"/>
    <property type="match status" value="1"/>
</dbReference>
<reference evidence="6 7" key="1">
    <citation type="submission" date="2020-04" db="EMBL/GenBank/DDBJ databases">
        <title>Nesterenkonia sp. nov., isolated from marine sediment.</title>
        <authorList>
            <person name="Zhang G."/>
        </authorList>
    </citation>
    <scope>NUCLEOTIDE SEQUENCE [LARGE SCALE GENOMIC DNA]</scope>
    <source>
        <strain evidence="6 7">MY13</strain>
    </source>
</reference>
<evidence type="ECO:0000313" key="7">
    <source>
        <dbReference type="Proteomes" id="UP000523139"/>
    </source>
</evidence>
<dbReference type="PROSITE" id="PS51078">
    <property type="entry name" value="ICLR_ED"/>
    <property type="match status" value="1"/>
</dbReference>
<evidence type="ECO:0000313" key="6">
    <source>
        <dbReference type="EMBL" id="NLS10690.1"/>
    </source>
</evidence>
<evidence type="ECO:0000256" key="2">
    <source>
        <dbReference type="ARBA" id="ARBA00023125"/>
    </source>
</evidence>
<dbReference type="Pfam" id="PF09339">
    <property type="entry name" value="HTH_IclR"/>
    <property type="match status" value="1"/>
</dbReference>
<dbReference type="InterPro" id="IPR029016">
    <property type="entry name" value="GAF-like_dom_sf"/>
</dbReference>
<dbReference type="Pfam" id="PF01614">
    <property type="entry name" value="IclR_C"/>
    <property type="match status" value="1"/>
</dbReference>
<gene>
    <name evidence="6" type="ORF">HGQ17_11945</name>
</gene>
<dbReference type="Gene3D" id="3.30.450.40">
    <property type="match status" value="1"/>
</dbReference>
<organism evidence="6 7">
    <name type="scientific">Nesterenkonia sedimenti</name>
    <dbReference type="NCBI Taxonomy" id="1463632"/>
    <lineage>
        <taxon>Bacteria</taxon>
        <taxon>Bacillati</taxon>
        <taxon>Actinomycetota</taxon>
        <taxon>Actinomycetes</taxon>
        <taxon>Micrococcales</taxon>
        <taxon>Micrococcaceae</taxon>
        <taxon>Nesterenkonia</taxon>
    </lineage>
</organism>
<dbReference type="GO" id="GO:0003700">
    <property type="term" value="F:DNA-binding transcription factor activity"/>
    <property type="evidence" value="ECO:0007669"/>
    <property type="project" value="TreeGrafter"/>
</dbReference>
<keyword evidence="7" id="KW-1185">Reference proteome</keyword>